<gene>
    <name evidence="1" type="primary">similar to GI11617</name>
    <name evidence="1" type="ORF">CLUMA_CG004697</name>
</gene>
<accession>A0A1J1HXY8</accession>
<organism evidence="1 2">
    <name type="scientific">Clunio marinus</name>
    <dbReference type="NCBI Taxonomy" id="568069"/>
    <lineage>
        <taxon>Eukaryota</taxon>
        <taxon>Metazoa</taxon>
        <taxon>Ecdysozoa</taxon>
        <taxon>Arthropoda</taxon>
        <taxon>Hexapoda</taxon>
        <taxon>Insecta</taxon>
        <taxon>Pterygota</taxon>
        <taxon>Neoptera</taxon>
        <taxon>Endopterygota</taxon>
        <taxon>Diptera</taxon>
        <taxon>Nematocera</taxon>
        <taxon>Chironomoidea</taxon>
        <taxon>Chironomidae</taxon>
        <taxon>Clunio</taxon>
    </lineage>
</organism>
<sequence>MDDFDNMSEFSPFTWQPVYSDGSSGELMDFNSAIGDQSHLSSSRGMLETIVEETSDDEENGLYSGNWSGSDSFSSGSSETGSVVRVDVTHDQDNQDAISERDFICPPKRRRQEVEQAKLDFIPTSSLFSQLLNPTANAENGIFDNYFMKQNDLRALMCIQNELSPMKINSDITDNDHDLTYFRLQLLSQ</sequence>
<keyword evidence="2" id="KW-1185">Reference proteome</keyword>
<protein>
    <submittedName>
        <fullName evidence="1">CLUMA_CG004697, isoform A</fullName>
    </submittedName>
</protein>
<proteinExistence type="predicted"/>
<evidence type="ECO:0000313" key="1">
    <source>
        <dbReference type="EMBL" id="CRK91009.1"/>
    </source>
</evidence>
<reference evidence="1 2" key="1">
    <citation type="submission" date="2015-04" db="EMBL/GenBank/DDBJ databases">
        <authorList>
            <person name="Syromyatnikov M.Y."/>
            <person name="Popov V.N."/>
        </authorList>
    </citation>
    <scope>NUCLEOTIDE SEQUENCE [LARGE SCALE GENOMIC DNA]</scope>
</reference>
<dbReference type="EMBL" id="CVRI01000020">
    <property type="protein sequence ID" value="CRK91009.1"/>
    <property type="molecule type" value="Genomic_DNA"/>
</dbReference>
<dbReference type="AlphaFoldDB" id="A0A1J1HXY8"/>
<name>A0A1J1HXY8_9DIPT</name>
<dbReference type="OrthoDB" id="7784197at2759"/>
<dbReference type="Proteomes" id="UP000183832">
    <property type="component" value="Unassembled WGS sequence"/>
</dbReference>
<evidence type="ECO:0000313" key="2">
    <source>
        <dbReference type="Proteomes" id="UP000183832"/>
    </source>
</evidence>